<evidence type="ECO:0000256" key="4">
    <source>
        <dbReference type="ARBA" id="ARBA00023163"/>
    </source>
</evidence>
<keyword evidence="4" id="KW-0804">Transcription</keyword>
<dbReference type="InterPro" id="IPR000847">
    <property type="entry name" value="LysR_HTH_N"/>
</dbReference>
<dbReference type="Gene3D" id="1.10.10.10">
    <property type="entry name" value="Winged helix-like DNA-binding domain superfamily/Winged helix DNA-binding domain"/>
    <property type="match status" value="1"/>
</dbReference>
<organism evidence="6 7">
    <name type="scientific">Priestia endophytica DSM 13796</name>
    <dbReference type="NCBI Taxonomy" id="1121089"/>
    <lineage>
        <taxon>Bacteria</taxon>
        <taxon>Bacillati</taxon>
        <taxon>Bacillota</taxon>
        <taxon>Bacilli</taxon>
        <taxon>Bacillales</taxon>
        <taxon>Bacillaceae</taxon>
        <taxon>Priestia</taxon>
    </lineage>
</organism>
<dbReference type="Pfam" id="PF00126">
    <property type="entry name" value="HTH_1"/>
    <property type="match status" value="1"/>
</dbReference>
<comment type="caution">
    <text evidence="6">The sequence shown here is derived from an EMBL/GenBank/DDBJ whole genome shotgun (WGS) entry which is preliminary data.</text>
</comment>
<dbReference type="Pfam" id="PF03466">
    <property type="entry name" value="LysR_substrate"/>
    <property type="match status" value="1"/>
</dbReference>
<protein>
    <submittedName>
        <fullName evidence="6">DNA-binding transcriptional regulator, LysR family</fullName>
    </submittedName>
</protein>
<evidence type="ECO:0000256" key="3">
    <source>
        <dbReference type="ARBA" id="ARBA00023125"/>
    </source>
</evidence>
<dbReference type="CDD" id="cd05466">
    <property type="entry name" value="PBP2_LTTR_substrate"/>
    <property type="match status" value="1"/>
</dbReference>
<proteinExistence type="inferred from homology"/>
<name>A0A1I6B3F9_9BACI</name>
<keyword evidence="7" id="KW-1185">Reference proteome</keyword>
<dbReference type="InterPro" id="IPR036390">
    <property type="entry name" value="WH_DNA-bd_sf"/>
</dbReference>
<gene>
    <name evidence="6" type="ORF">SAMN02745910_03208</name>
</gene>
<dbReference type="InterPro" id="IPR036388">
    <property type="entry name" value="WH-like_DNA-bd_sf"/>
</dbReference>
<keyword evidence="3 6" id="KW-0238">DNA-binding</keyword>
<dbReference type="GeneID" id="93711823"/>
<sequence length="287" mass="33025">MELRQLVTFKTIVEKEGFKKAADELGYAQSSVTNHIKELEAELDQPLFDRLGKRVVLTAFGKQFFPYAIKIINLYTEIKERAHQNHEPIGDLTIGATEAITTCRLPQILLQYSKKYPKVNLSIKSVDHRNITSELQQGNIDIALVLEKDDWTAKDLYFEKIKREPMMLLTPLKNKGNRKTVLYTERTCAYKRIFDDYIEDHHIEVDNSVDFASVETIKQCVISGLGTSLLPYFTVKKELQDGLLNGKIIQGEQYGVSTFIAYHKDKWVSPAMESIIFLIHDYAKSWD</sequence>
<reference evidence="6 7" key="1">
    <citation type="submission" date="2016-10" db="EMBL/GenBank/DDBJ databases">
        <authorList>
            <person name="Varghese N."/>
            <person name="Submissions S."/>
        </authorList>
    </citation>
    <scope>NUCLEOTIDE SEQUENCE [LARGE SCALE GENOMIC DNA]</scope>
    <source>
        <strain evidence="6 7">DSM 13796</strain>
    </source>
</reference>
<dbReference type="PRINTS" id="PR00039">
    <property type="entry name" value="HTHLYSR"/>
</dbReference>
<dbReference type="PANTHER" id="PTHR30126:SF100">
    <property type="entry name" value="LYSR-FAMILY TRANSCRIPTIONAL REGULATOR"/>
    <property type="match status" value="1"/>
</dbReference>
<dbReference type="EMBL" id="FOXX01000008">
    <property type="protein sequence ID" value="SFQ75317.1"/>
    <property type="molecule type" value="Genomic_DNA"/>
</dbReference>
<dbReference type="Gene3D" id="3.40.190.290">
    <property type="match status" value="1"/>
</dbReference>
<dbReference type="SUPFAM" id="SSF46785">
    <property type="entry name" value="Winged helix' DNA-binding domain"/>
    <property type="match status" value="1"/>
</dbReference>
<comment type="similarity">
    <text evidence="1">Belongs to the LysR transcriptional regulatory family.</text>
</comment>
<dbReference type="SUPFAM" id="SSF53850">
    <property type="entry name" value="Periplasmic binding protein-like II"/>
    <property type="match status" value="1"/>
</dbReference>
<evidence type="ECO:0000313" key="7">
    <source>
        <dbReference type="Proteomes" id="UP000182762"/>
    </source>
</evidence>
<evidence type="ECO:0000256" key="2">
    <source>
        <dbReference type="ARBA" id="ARBA00023015"/>
    </source>
</evidence>
<evidence type="ECO:0000259" key="5">
    <source>
        <dbReference type="PROSITE" id="PS50931"/>
    </source>
</evidence>
<accession>A0A1I6B3F9</accession>
<evidence type="ECO:0000313" key="6">
    <source>
        <dbReference type="EMBL" id="SFQ75317.1"/>
    </source>
</evidence>
<dbReference type="Proteomes" id="UP000182762">
    <property type="component" value="Unassembled WGS sequence"/>
</dbReference>
<dbReference type="GO" id="GO:0003677">
    <property type="term" value="F:DNA binding"/>
    <property type="evidence" value="ECO:0007669"/>
    <property type="project" value="UniProtKB-KW"/>
</dbReference>
<keyword evidence="2" id="KW-0805">Transcription regulation</keyword>
<dbReference type="RefSeq" id="WP_061805646.1">
    <property type="nucleotide sequence ID" value="NZ_FOXX01000008.1"/>
</dbReference>
<feature type="domain" description="HTH lysR-type" evidence="5">
    <location>
        <begin position="1"/>
        <end position="58"/>
    </location>
</feature>
<dbReference type="InterPro" id="IPR005119">
    <property type="entry name" value="LysR_subst-bd"/>
</dbReference>
<dbReference type="PANTHER" id="PTHR30126">
    <property type="entry name" value="HTH-TYPE TRANSCRIPTIONAL REGULATOR"/>
    <property type="match status" value="1"/>
</dbReference>
<dbReference type="PROSITE" id="PS50931">
    <property type="entry name" value="HTH_LYSR"/>
    <property type="match status" value="1"/>
</dbReference>
<evidence type="ECO:0000256" key="1">
    <source>
        <dbReference type="ARBA" id="ARBA00009437"/>
    </source>
</evidence>